<sequence length="93" mass="10935">MTTRVTETSTEKLYERFPHLRKIDGMWGTAECRKFIFLLMTDTRGGARQGFPPEHAGTIMSLLMEHDRRFPQFENDVGHHDTRWGDLSRRGIR</sequence>
<reference evidence="2" key="1">
    <citation type="submission" date="2017-01" db="EMBL/GenBank/DDBJ databases">
        <authorList>
            <person name="Varghese N."/>
            <person name="Submissions S."/>
        </authorList>
    </citation>
    <scope>NUCLEOTIDE SEQUENCE [LARGE SCALE GENOMIC DNA]</scope>
    <source>
        <strain evidence="2">ATCC 51758</strain>
    </source>
</reference>
<accession>A0A1N7CDV4</accession>
<dbReference type="RefSeq" id="WP_076604349.1">
    <property type="nucleotide sequence ID" value="NZ_FTMD01000023.1"/>
</dbReference>
<dbReference type="Proteomes" id="UP000186819">
    <property type="component" value="Unassembled WGS sequence"/>
</dbReference>
<dbReference type="AlphaFoldDB" id="A0A1N7CDV4"/>
<evidence type="ECO:0000313" key="1">
    <source>
        <dbReference type="EMBL" id="SIR61772.1"/>
    </source>
</evidence>
<gene>
    <name evidence="1" type="ORF">SAMN05421829_12365</name>
</gene>
<proteinExistence type="predicted"/>
<name>A0A1N7CDV4_9RHOO</name>
<organism evidence="1 2">
    <name type="scientific">Aromatoleum tolulyticum</name>
    <dbReference type="NCBI Taxonomy" id="34027"/>
    <lineage>
        <taxon>Bacteria</taxon>
        <taxon>Pseudomonadati</taxon>
        <taxon>Pseudomonadota</taxon>
        <taxon>Betaproteobacteria</taxon>
        <taxon>Rhodocyclales</taxon>
        <taxon>Rhodocyclaceae</taxon>
        <taxon>Aromatoleum</taxon>
    </lineage>
</organism>
<dbReference type="EMBL" id="FTMD01000023">
    <property type="protein sequence ID" value="SIR61772.1"/>
    <property type="molecule type" value="Genomic_DNA"/>
</dbReference>
<keyword evidence="2" id="KW-1185">Reference proteome</keyword>
<dbReference type="STRING" id="34027.SAMN05421829_12365"/>
<evidence type="ECO:0000313" key="2">
    <source>
        <dbReference type="Proteomes" id="UP000186819"/>
    </source>
</evidence>
<protein>
    <submittedName>
        <fullName evidence="1">Uncharacterized protein</fullName>
    </submittedName>
</protein>
<dbReference type="OrthoDB" id="8913080at2"/>